<evidence type="ECO:0000313" key="1">
    <source>
        <dbReference type="EMBL" id="TGY91196.1"/>
    </source>
</evidence>
<reference evidence="1" key="1">
    <citation type="submission" date="2019-04" db="EMBL/GenBank/DDBJ databases">
        <title>Microbes associate with the intestines of laboratory mice.</title>
        <authorList>
            <person name="Navarre W."/>
            <person name="Wong E."/>
            <person name="Huang K."/>
            <person name="Tropini C."/>
            <person name="Ng K."/>
            <person name="Yu B."/>
        </authorList>
    </citation>
    <scope>NUCLEOTIDE SEQUENCE</scope>
    <source>
        <strain evidence="1">NM01_1-7b</strain>
    </source>
</reference>
<organism evidence="1 2">
    <name type="scientific">Petralouisia muris</name>
    <dbReference type="NCBI Taxonomy" id="3032872"/>
    <lineage>
        <taxon>Bacteria</taxon>
        <taxon>Bacillati</taxon>
        <taxon>Bacillota</taxon>
        <taxon>Clostridia</taxon>
        <taxon>Lachnospirales</taxon>
        <taxon>Lachnospiraceae</taxon>
        <taxon>Petralouisia</taxon>
    </lineage>
</organism>
<comment type="caution">
    <text evidence="1">The sequence shown here is derived from an EMBL/GenBank/DDBJ whole genome shotgun (WGS) entry which is preliminary data.</text>
</comment>
<accession>A0AC61RQC7</accession>
<keyword evidence="2" id="KW-1185">Reference proteome</keyword>
<evidence type="ECO:0000313" key="2">
    <source>
        <dbReference type="Proteomes" id="UP000304953"/>
    </source>
</evidence>
<sequence>MERYHWIFCPICKNKTRMKIREDTEIKNFPLYCPKCRQESLINVKSLKVVVMKEPDAQTQSR</sequence>
<proteinExistence type="predicted"/>
<gene>
    <name evidence="1" type="ORF">E5329_22270</name>
</gene>
<dbReference type="EMBL" id="SRYA01000066">
    <property type="protein sequence ID" value="TGY91196.1"/>
    <property type="molecule type" value="Genomic_DNA"/>
</dbReference>
<dbReference type="Proteomes" id="UP000304953">
    <property type="component" value="Unassembled WGS sequence"/>
</dbReference>
<name>A0AC61RQC7_9FIRM</name>
<protein>
    <submittedName>
        <fullName evidence="1">Conjugal transfer protein</fullName>
    </submittedName>
</protein>